<dbReference type="GO" id="GO:0009055">
    <property type="term" value="F:electron transfer activity"/>
    <property type="evidence" value="ECO:0007669"/>
    <property type="project" value="InterPro"/>
</dbReference>
<dbReference type="AlphaFoldDB" id="A0A1H0MX18"/>
<dbReference type="Pfam" id="PF00034">
    <property type="entry name" value="Cytochrom_C"/>
    <property type="match status" value="1"/>
</dbReference>
<evidence type="ECO:0000256" key="6">
    <source>
        <dbReference type="SAM" id="SignalP"/>
    </source>
</evidence>
<gene>
    <name evidence="8" type="ORF">SAMN04489708_104108</name>
</gene>
<evidence type="ECO:0000259" key="7">
    <source>
        <dbReference type="PROSITE" id="PS51007"/>
    </source>
</evidence>
<keyword evidence="9" id="KW-1185">Reference proteome</keyword>
<dbReference type="InterPro" id="IPR009056">
    <property type="entry name" value="Cyt_c-like_dom"/>
</dbReference>
<protein>
    <submittedName>
        <fullName evidence="8">Cytochrome c</fullName>
    </submittedName>
</protein>
<keyword evidence="6" id="KW-0732">Signal</keyword>
<evidence type="ECO:0000256" key="3">
    <source>
        <dbReference type="ARBA" id="ARBA00023004"/>
    </source>
</evidence>
<feature type="domain" description="Cytochrome c" evidence="7">
    <location>
        <begin position="203"/>
        <end position="296"/>
    </location>
</feature>
<evidence type="ECO:0000313" key="8">
    <source>
        <dbReference type="EMBL" id="SDO85009.1"/>
    </source>
</evidence>
<dbReference type="GO" id="GO:0020037">
    <property type="term" value="F:heme binding"/>
    <property type="evidence" value="ECO:0007669"/>
    <property type="project" value="InterPro"/>
</dbReference>
<dbReference type="Gene3D" id="1.10.760.10">
    <property type="entry name" value="Cytochrome c-like domain"/>
    <property type="match status" value="2"/>
</dbReference>
<dbReference type="InterPro" id="IPR036909">
    <property type="entry name" value="Cyt_c-like_dom_sf"/>
</dbReference>
<evidence type="ECO:0000256" key="1">
    <source>
        <dbReference type="ARBA" id="ARBA00022617"/>
    </source>
</evidence>
<organism evidence="8 9">
    <name type="scientific">Paracidovorax cattleyae</name>
    <dbReference type="NCBI Taxonomy" id="80868"/>
    <lineage>
        <taxon>Bacteria</taxon>
        <taxon>Pseudomonadati</taxon>
        <taxon>Pseudomonadota</taxon>
        <taxon>Betaproteobacteria</taxon>
        <taxon>Burkholderiales</taxon>
        <taxon>Comamonadaceae</taxon>
        <taxon>Paracidovorax</taxon>
    </lineage>
</organism>
<keyword evidence="3 4" id="KW-0408">Iron</keyword>
<dbReference type="OrthoDB" id="9765171at2"/>
<feature type="signal peptide" evidence="6">
    <location>
        <begin position="1"/>
        <end position="24"/>
    </location>
</feature>
<dbReference type="RefSeq" id="WP_092832625.1">
    <property type="nucleotide sequence ID" value="NZ_CP028290.1"/>
</dbReference>
<reference evidence="9" key="1">
    <citation type="submission" date="2016-10" db="EMBL/GenBank/DDBJ databases">
        <authorList>
            <person name="Varghese N."/>
            <person name="Submissions S."/>
        </authorList>
    </citation>
    <scope>NUCLEOTIDE SEQUENCE [LARGE SCALE GENOMIC DNA]</scope>
    <source>
        <strain evidence="9">DSM 17101</strain>
    </source>
</reference>
<keyword evidence="2 4" id="KW-0479">Metal-binding</keyword>
<dbReference type="Proteomes" id="UP000199317">
    <property type="component" value="Unassembled WGS sequence"/>
</dbReference>
<proteinExistence type="predicted"/>
<dbReference type="SUPFAM" id="SSF46626">
    <property type="entry name" value="Cytochrome c"/>
    <property type="match status" value="2"/>
</dbReference>
<feature type="chain" id="PRO_5011730530" evidence="6">
    <location>
        <begin position="25"/>
        <end position="347"/>
    </location>
</feature>
<evidence type="ECO:0000256" key="4">
    <source>
        <dbReference type="PROSITE-ProRule" id="PRU00433"/>
    </source>
</evidence>
<name>A0A1H0MX18_9BURK</name>
<evidence type="ECO:0000256" key="2">
    <source>
        <dbReference type="ARBA" id="ARBA00022723"/>
    </source>
</evidence>
<dbReference type="EMBL" id="FNJL01000004">
    <property type="protein sequence ID" value="SDO85009.1"/>
    <property type="molecule type" value="Genomic_DNA"/>
</dbReference>
<evidence type="ECO:0000313" key="9">
    <source>
        <dbReference type="Proteomes" id="UP000199317"/>
    </source>
</evidence>
<dbReference type="GO" id="GO:0046872">
    <property type="term" value="F:metal ion binding"/>
    <property type="evidence" value="ECO:0007669"/>
    <property type="project" value="UniProtKB-KW"/>
</dbReference>
<keyword evidence="1 4" id="KW-0349">Heme</keyword>
<dbReference type="PROSITE" id="PS51007">
    <property type="entry name" value="CYTC"/>
    <property type="match status" value="1"/>
</dbReference>
<evidence type="ECO:0000256" key="5">
    <source>
        <dbReference type="SAM" id="MobiDB-lite"/>
    </source>
</evidence>
<feature type="region of interest" description="Disordered" evidence="5">
    <location>
        <begin position="47"/>
        <end position="69"/>
    </location>
</feature>
<accession>A0A1H0MX18</accession>
<sequence length="347" mass="37444">MTVKRTGLQALALALAATSLTAGAFDIAPHHVGDALSTEQARAMLARHAARPPQPWREPDATRVPAGPKGAEVREGIDLLRNTSSRVGRLAPDASKRLSWNSLNCVHCHQAGPSGLPGTKPYALPLVNAVNDYPKFDIKSGKIISLEQRVIGMFGPGSVPIGPDTPELRSIMAYLRWLAQGTVPHSPMERTGLLPMPPVARAADPQRGARLFASLCSACHGVDATGQRRPDFAQGGGYLFPPIAGTDTYDNAGHMFAVPLLARYIRASMPSGTSHDRPLLTPGQALDIAAFLNDDATPRLQNPNRQRLYPDPALRPQGFAIPEHFPGQPQAYRRAKFGPFRNVNENY</sequence>